<feature type="region of interest" description="Disordered" evidence="1">
    <location>
        <begin position="139"/>
        <end position="190"/>
    </location>
</feature>
<comment type="caution">
    <text evidence="3">The sequence shown here is derived from an EMBL/GenBank/DDBJ whole genome shotgun (WGS) entry which is preliminary data.</text>
</comment>
<keyword evidence="4" id="KW-1185">Reference proteome</keyword>
<protein>
    <recommendedName>
        <fullName evidence="5">ShKT domain-containing protein</fullName>
    </recommendedName>
</protein>
<reference evidence="3 4" key="1">
    <citation type="journal article" date="2021" name="Elife">
        <title>Chloroplast acquisition without the gene transfer in kleptoplastic sea slugs, Plakobranchus ocellatus.</title>
        <authorList>
            <person name="Maeda T."/>
            <person name="Takahashi S."/>
            <person name="Yoshida T."/>
            <person name="Shimamura S."/>
            <person name="Takaki Y."/>
            <person name="Nagai Y."/>
            <person name="Toyoda A."/>
            <person name="Suzuki Y."/>
            <person name="Arimoto A."/>
            <person name="Ishii H."/>
            <person name="Satoh N."/>
            <person name="Nishiyama T."/>
            <person name="Hasebe M."/>
            <person name="Maruyama T."/>
            <person name="Minagawa J."/>
            <person name="Obokata J."/>
            <person name="Shigenobu S."/>
        </authorList>
    </citation>
    <scope>NUCLEOTIDE SEQUENCE [LARGE SCALE GENOMIC DNA]</scope>
</reference>
<dbReference type="AlphaFoldDB" id="A0AAV4GIF0"/>
<evidence type="ECO:0000313" key="3">
    <source>
        <dbReference type="EMBL" id="GFR85508.1"/>
    </source>
</evidence>
<dbReference type="EMBL" id="BMAT01005018">
    <property type="protein sequence ID" value="GFR85508.1"/>
    <property type="molecule type" value="Genomic_DNA"/>
</dbReference>
<gene>
    <name evidence="3" type="ORF">ElyMa_002443200</name>
</gene>
<name>A0AAV4GIF0_9GAST</name>
<accession>A0AAV4GIF0</accession>
<feature type="signal peptide" evidence="2">
    <location>
        <begin position="1"/>
        <end position="17"/>
    </location>
</feature>
<evidence type="ECO:0000256" key="1">
    <source>
        <dbReference type="SAM" id="MobiDB-lite"/>
    </source>
</evidence>
<proteinExistence type="predicted"/>
<feature type="compositionally biased region" description="Acidic residues" evidence="1">
    <location>
        <begin position="140"/>
        <end position="149"/>
    </location>
</feature>
<feature type="chain" id="PRO_5043382964" description="ShKT domain-containing protein" evidence="2">
    <location>
        <begin position="18"/>
        <end position="244"/>
    </location>
</feature>
<evidence type="ECO:0008006" key="5">
    <source>
        <dbReference type="Google" id="ProtNLM"/>
    </source>
</evidence>
<keyword evidence="2" id="KW-0732">Signal</keyword>
<sequence length="244" mass="27462">MMMLLVLLVMNYDDDDDDDDDDDGGGLGDSDKLNLFHDDDNDDFDFGGGAQNSPYCDSLKKCKNIVNFHLKKFNKSNPFPPLPSELEGLSCGKHSEYLKCWSDNFVLCPSKTIRHWSKLQRKMIQVYCTSRCNAAAAAAADDDDDDDNDDGYHDYNYYDDDGDDDDDDGYGNDGDDDDDDVTRLSIRKNSSSDDESIVQNVFNRSDCKNNTVTYVNEARPTYKPPGKTALSMWGRADTFRISSC</sequence>
<feature type="compositionally biased region" description="Acidic residues" evidence="1">
    <location>
        <begin position="157"/>
        <end position="180"/>
    </location>
</feature>
<dbReference type="Proteomes" id="UP000762676">
    <property type="component" value="Unassembled WGS sequence"/>
</dbReference>
<evidence type="ECO:0000313" key="4">
    <source>
        <dbReference type="Proteomes" id="UP000762676"/>
    </source>
</evidence>
<evidence type="ECO:0000256" key="2">
    <source>
        <dbReference type="SAM" id="SignalP"/>
    </source>
</evidence>
<organism evidence="3 4">
    <name type="scientific">Elysia marginata</name>
    <dbReference type="NCBI Taxonomy" id="1093978"/>
    <lineage>
        <taxon>Eukaryota</taxon>
        <taxon>Metazoa</taxon>
        <taxon>Spiralia</taxon>
        <taxon>Lophotrochozoa</taxon>
        <taxon>Mollusca</taxon>
        <taxon>Gastropoda</taxon>
        <taxon>Heterobranchia</taxon>
        <taxon>Euthyneura</taxon>
        <taxon>Panpulmonata</taxon>
        <taxon>Sacoglossa</taxon>
        <taxon>Placobranchoidea</taxon>
        <taxon>Plakobranchidae</taxon>
        <taxon>Elysia</taxon>
    </lineage>
</organism>